<keyword evidence="2" id="KW-0547">Nucleotide-binding</keyword>
<dbReference type="SMART" id="SM00487">
    <property type="entry name" value="DEXDc"/>
    <property type="match status" value="1"/>
</dbReference>
<keyword evidence="1" id="KW-0963">Cytoplasm</keyword>
<organism evidence="12 13">
    <name type="scientific">Candidatus Wildermuthbacteria bacterium RIFCSPHIGHO2_02_FULL_45_25</name>
    <dbReference type="NCBI Taxonomy" id="1802450"/>
    <lineage>
        <taxon>Bacteria</taxon>
        <taxon>Candidatus Wildermuthiibacteriota</taxon>
    </lineage>
</organism>
<evidence type="ECO:0000256" key="9">
    <source>
        <dbReference type="SAM" id="MobiDB-lite"/>
    </source>
</evidence>
<dbReference type="InterPro" id="IPR001650">
    <property type="entry name" value="Helicase_C-like"/>
</dbReference>
<dbReference type="Proteomes" id="UP000178092">
    <property type="component" value="Unassembled WGS sequence"/>
</dbReference>
<evidence type="ECO:0000256" key="8">
    <source>
        <dbReference type="ARBA" id="ARBA00023204"/>
    </source>
</evidence>
<dbReference type="InterPro" id="IPR003711">
    <property type="entry name" value="CarD-like/TRCF_RID"/>
</dbReference>
<accession>A0A1G2R1B5</accession>
<reference evidence="12 13" key="1">
    <citation type="journal article" date="2016" name="Nat. Commun.">
        <title>Thousands of microbial genomes shed light on interconnected biogeochemical processes in an aquifer system.</title>
        <authorList>
            <person name="Anantharaman K."/>
            <person name="Brown C.T."/>
            <person name="Hug L.A."/>
            <person name="Sharon I."/>
            <person name="Castelle C.J."/>
            <person name="Probst A.J."/>
            <person name="Thomas B.C."/>
            <person name="Singh A."/>
            <person name="Wilkins M.J."/>
            <person name="Karaoz U."/>
            <person name="Brodie E.L."/>
            <person name="Williams K.H."/>
            <person name="Hubbard S.S."/>
            <person name="Banfield J.F."/>
        </authorList>
    </citation>
    <scope>NUCLEOTIDE SEQUENCE [LARGE SCALE GENOMIC DNA]</scope>
</reference>
<dbReference type="GO" id="GO:0003678">
    <property type="term" value="F:DNA helicase activity"/>
    <property type="evidence" value="ECO:0007669"/>
    <property type="project" value="TreeGrafter"/>
</dbReference>
<evidence type="ECO:0000259" key="10">
    <source>
        <dbReference type="PROSITE" id="PS51192"/>
    </source>
</evidence>
<dbReference type="Pfam" id="PF00270">
    <property type="entry name" value="DEAD"/>
    <property type="match status" value="1"/>
</dbReference>
<dbReference type="PANTHER" id="PTHR47964:SF1">
    <property type="entry name" value="ATP-DEPENDENT DNA HELICASE HOMOLOG RECG, CHLOROPLASTIC"/>
    <property type="match status" value="1"/>
</dbReference>
<feature type="domain" description="Helicase ATP-binding" evidence="10">
    <location>
        <begin position="282"/>
        <end position="443"/>
    </location>
</feature>
<dbReference type="InterPro" id="IPR027417">
    <property type="entry name" value="P-loop_NTPase"/>
</dbReference>
<keyword evidence="8" id="KW-0234">DNA repair</keyword>
<dbReference type="InterPro" id="IPR014001">
    <property type="entry name" value="Helicase_ATP-bd"/>
</dbReference>
<sequence length="671" mass="76261">MGQDNQRTPALIASITPYFLEKGNVWFQENMDKVISARASQQFFQDNTILLEPHLQFRVSDLLRMLDELGYEKVLEVRDMGEFSSRGGVVNVFPININAAIQIEFVGNTIEAITPLPIKVENAEQARKILQKLLKSHKIFSDLKGLKPGDYLVHLDHGVGRFGRMEEMQFGERKEMYYVLEYAAEDILFVPQHLERKLSRYVGFADPHISRLSSAVWQNTKRKMKEDVEKLARQLLEVYAKRTVAARPSYAPDPEIEEKLAHSFPYQETPDQKQAIEDIYEDLSQTEPMDRIVCGDVGFGKTEVALRAIVRAVVNGYQTALLAPTTILAYQHFQTFTERLKDTPLRIALLSRLQSLKEQKTILQELERGSIDIVIGTHRLLSADVKFKKLGLLVIDDEQRFGVKQKEKFREFRAELDVLSLSATPIPRTLYMAMSSLKKISVIQTPPEGRLPVKTRIFKWSDEIIKKAITEEIHRGGQIYYLHNRVGTIERVKTYLQKLVSKATFGVAHGQMNETQLIKRIESFRKKDFNVLLATTIIENGIDLANVSTIIVDDATRLGLAQTYQLKGRVGRSSTQSFAYFLYDGHLSEKATLRLQALKEAEELGSGYRIAMRDLEIRGAGNILGKEQAGTVNAVGLNLYCQMLSEAVEKMRRTSTQDTNKNLSAGQMKLI</sequence>
<feature type="domain" description="Helicase C-terminal" evidence="11">
    <location>
        <begin position="460"/>
        <end position="616"/>
    </location>
</feature>
<evidence type="ECO:0000256" key="4">
    <source>
        <dbReference type="ARBA" id="ARBA00022801"/>
    </source>
</evidence>
<dbReference type="InterPro" id="IPR011545">
    <property type="entry name" value="DEAD/DEAH_box_helicase_dom"/>
</dbReference>
<evidence type="ECO:0000256" key="7">
    <source>
        <dbReference type="ARBA" id="ARBA00023125"/>
    </source>
</evidence>
<evidence type="ECO:0000259" key="11">
    <source>
        <dbReference type="PROSITE" id="PS51194"/>
    </source>
</evidence>
<dbReference type="Gene3D" id="3.40.50.300">
    <property type="entry name" value="P-loop containing nucleotide triphosphate hydrolases"/>
    <property type="match status" value="2"/>
</dbReference>
<dbReference type="GO" id="GO:0003677">
    <property type="term" value="F:DNA binding"/>
    <property type="evidence" value="ECO:0007669"/>
    <property type="project" value="UniProtKB-KW"/>
</dbReference>
<dbReference type="GO" id="GO:0006281">
    <property type="term" value="P:DNA repair"/>
    <property type="evidence" value="ECO:0007669"/>
    <property type="project" value="UniProtKB-KW"/>
</dbReference>
<feature type="compositionally biased region" description="Polar residues" evidence="9">
    <location>
        <begin position="654"/>
        <end position="665"/>
    </location>
</feature>
<keyword evidence="4" id="KW-0378">Hydrolase</keyword>
<name>A0A1G2R1B5_9BACT</name>
<dbReference type="AlphaFoldDB" id="A0A1G2R1B5"/>
<protein>
    <recommendedName>
        <fullName evidence="14">Transcription-repair coupling factor</fullName>
    </recommendedName>
</protein>
<dbReference type="Pfam" id="PF02559">
    <property type="entry name" value="CarD_TRCF_RID"/>
    <property type="match status" value="1"/>
</dbReference>
<evidence type="ECO:0000256" key="6">
    <source>
        <dbReference type="ARBA" id="ARBA00022840"/>
    </source>
</evidence>
<dbReference type="PROSITE" id="PS51192">
    <property type="entry name" value="HELICASE_ATP_BIND_1"/>
    <property type="match status" value="1"/>
</dbReference>
<keyword evidence="7" id="KW-0238">DNA-binding</keyword>
<dbReference type="Gene3D" id="3.30.2060.10">
    <property type="entry name" value="Penicillin-binding protein 1b domain"/>
    <property type="match status" value="1"/>
</dbReference>
<dbReference type="Pfam" id="PF17757">
    <property type="entry name" value="UvrB_inter"/>
    <property type="match status" value="1"/>
</dbReference>
<evidence type="ECO:0000256" key="1">
    <source>
        <dbReference type="ARBA" id="ARBA00022490"/>
    </source>
</evidence>
<dbReference type="SMART" id="SM00490">
    <property type="entry name" value="HELICc"/>
    <property type="match status" value="1"/>
</dbReference>
<dbReference type="Gene3D" id="2.40.10.170">
    <property type="match status" value="1"/>
</dbReference>
<dbReference type="InterPro" id="IPR041471">
    <property type="entry name" value="UvrB_inter"/>
</dbReference>
<evidence type="ECO:0000313" key="13">
    <source>
        <dbReference type="Proteomes" id="UP000178092"/>
    </source>
</evidence>
<keyword evidence="5" id="KW-0347">Helicase</keyword>
<dbReference type="InterPro" id="IPR047112">
    <property type="entry name" value="RecG/Mfd"/>
</dbReference>
<dbReference type="Gene3D" id="3.40.50.11180">
    <property type="match status" value="1"/>
</dbReference>
<feature type="region of interest" description="Disordered" evidence="9">
    <location>
        <begin position="652"/>
        <end position="671"/>
    </location>
</feature>
<dbReference type="EMBL" id="MHTV01000030">
    <property type="protein sequence ID" value="OHA66573.1"/>
    <property type="molecule type" value="Genomic_DNA"/>
</dbReference>
<evidence type="ECO:0000256" key="3">
    <source>
        <dbReference type="ARBA" id="ARBA00022763"/>
    </source>
</evidence>
<dbReference type="SMART" id="SM01058">
    <property type="entry name" value="CarD_TRCF"/>
    <property type="match status" value="1"/>
</dbReference>
<proteinExistence type="predicted"/>
<dbReference type="PROSITE" id="PS51194">
    <property type="entry name" value="HELICASE_CTER"/>
    <property type="match status" value="1"/>
</dbReference>
<dbReference type="GO" id="GO:0016787">
    <property type="term" value="F:hydrolase activity"/>
    <property type="evidence" value="ECO:0007669"/>
    <property type="project" value="UniProtKB-KW"/>
</dbReference>
<gene>
    <name evidence="12" type="ORF">A3C04_04015</name>
</gene>
<evidence type="ECO:0000256" key="5">
    <source>
        <dbReference type="ARBA" id="ARBA00022806"/>
    </source>
</evidence>
<evidence type="ECO:0000313" key="12">
    <source>
        <dbReference type="EMBL" id="OHA66573.1"/>
    </source>
</evidence>
<dbReference type="CDD" id="cd17991">
    <property type="entry name" value="DEXHc_TRCF"/>
    <property type="match status" value="1"/>
</dbReference>
<keyword evidence="3" id="KW-0227">DNA damage</keyword>
<evidence type="ECO:0000256" key="2">
    <source>
        <dbReference type="ARBA" id="ARBA00022741"/>
    </source>
</evidence>
<dbReference type="SUPFAM" id="SSF52540">
    <property type="entry name" value="P-loop containing nucleoside triphosphate hydrolases"/>
    <property type="match status" value="3"/>
</dbReference>
<keyword evidence="6" id="KW-0067">ATP-binding</keyword>
<evidence type="ECO:0008006" key="14">
    <source>
        <dbReference type="Google" id="ProtNLM"/>
    </source>
</evidence>
<comment type="caution">
    <text evidence="12">The sequence shown here is derived from an EMBL/GenBank/DDBJ whole genome shotgun (WGS) entry which is preliminary data.</text>
</comment>
<dbReference type="PANTHER" id="PTHR47964">
    <property type="entry name" value="ATP-DEPENDENT DNA HELICASE HOMOLOG RECG, CHLOROPLASTIC"/>
    <property type="match status" value="1"/>
</dbReference>
<dbReference type="Pfam" id="PF00271">
    <property type="entry name" value="Helicase_C"/>
    <property type="match status" value="1"/>
</dbReference>
<dbReference type="GO" id="GO:0005524">
    <property type="term" value="F:ATP binding"/>
    <property type="evidence" value="ECO:0007669"/>
    <property type="project" value="UniProtKB-KW"/>
</dbReference>